<evidence type="ECO:0000256" key="1">
    <source>
        <dbReference type="ARBA" id="ARBA00001917"/>
    </source>
</evidence>
<dbReference type="GO" id="GO:0005886">
    <property type="term" value="C:plasma membrane"/>
    <property type="evidence" value="ECO:0000318"/>
    <property type="project" value="GO_Central"/>
</dbReference>
<organism evidence="18 19">
    <name type="scientific">Gorilla gorilla gorilla</name>
    <name type="common">Western lowland gorilla</name>
    <dbReference type="NCBI Taxonomy" id="9595"/>
    <lineage>
        <taxon>Eukaryota</taxon>
        <taxon>Metazoa</taxon>
        <taxon>Chordata</taxon>
        <taxon>Craniata</taxon>
        <taxon>Vertebrata</taxon>
        <taxon>Euteleostomi</taxon>
        <taxon>Mammalia</taxon>
        <taxon>Eutheria</taxon>
        <taxon>Euarchontoglires</taxon>
        <taxon>Primates</taxon>
        <taxon>Haplorrhini</taxon>
        <taxon>Catarrhini</taxon>
        <taxon>Hominidae</taxon>
        <taxon>Gorilla</taxon>
    </lineage>
</organism>
<comment type="catalytic activity">
    <reaction evidence="13">
        <text>3-iodo-L-tyrosine + iodide + NADP(+) = 3,5-diiodo-L-tyrosine + NADPH + H(+)</text>
        <dbReference type="Rhea" id="RHEA:27457"/>
        <dbReference type="ChEBI" id="CHEBI:15378"/>
        <dbReference type="ChEBI" id="CHEBI:16382"/>
        <dbReference type="ChEBI" id="CHEBI:57506"/>
        <dbReference type="ChEBI" id="CHEBI:57783"/>
        <dbReference type="ChEBI" id="CHEBI:58349"/>
        <dbReference type="ChEBI" id="CHEBI:59898"/>
    </reaction>
    <physiologicalReaction direction="right-to-left" evidence="13">
        <dbReference type="Rhea" id="RHEA:27459"/>
    </physiologicalReaction>
</comment>
<dbReference type="RefSeq" id="XP_004044872.2">
    <property type="nucleotide sequence ID" value="XM_004044824.5"/>
</dbReference>
<dbReference type="Gene3D" id="3.40.109.10">
    <property type="entry name" value="NADH Oxidase"/>
    <property type="match status" value="1"/>
</dbReference>
<dbReference type="FunFam" id="3.40.109.10:FF:000004">
    <property type="entry name" value="Iodotyrosine deiodinase 1"/>
    <property type="match status" value="1"/>
</dbReference>
<dbReference type="Bgee" id="ENSGGOG00000036276">
    <property type="expression patterns" value="Expressed in adult mammalian kidney and 1 other cell type or tissue"/>
</dbReference>
<dbReference type="EMBL" id="CABD030048437">
    <property type="status" value="NOT_ANNOTATED_CDS"/>
    <property type="molecule type" value="Genomic_DNA"/>
</dbReference>
<keyword evidence="16" id="KW-1133">Transmembrane helix</keyword>
<evidence type="ECO:0000256" key="14">
    <source>
        <dbReference type="ARBA" id="ARBA00048356"/>
    </source>
</evidence>
<dbReference type="PANTHER" id="PTHR23026:SF90">
    <property type="entry name" value="IODOTYROSINE DEIODINASE 1"/>
    <property type="match status" value="1"/>
</dbReference>
<keyword evidence="6" id="KW-0288">FMN</keyword>
<dbReference type="CDD" id="cd02144">
    <property type="entry name" value="iodotyrosine_dehalogenase"/>
    <property type="match status" value="1"/>
</dbReference>
<keyword evidence="16" id="KW-0472">Membrane</keyword>
<evidence type="ECO:0000256" key="2">
    <source>
        <dbReference type="ARBA" id="ARBA00007118"/>
    </source>
</evidence>
<comment type="catalytic activity">
    <reaction evidence="11">
        <text>bromide + L-tyrosine + NADP(+) = 3-bromo-L-tyrosine + NADPH</text>
        <dbReference type="Rhea" id="RHEA:70347"/>
        <dbReference type="ChEBI" id="CHEBI:15858"/>
        <dbReference type="ChEBI" id="CHEBI:57783"/>
        <dbReference type="ChEBI" id="CHEBI:58315"/>
        <dbReference type="ChEBI" id="CHEBI:58349"/>
        <dbReference type="ChEBI" id="CHEBI:189423"/>
    </reaction>
    <physiologicalReaction direction="right-to-left" evidence="11">
        <dbReference type="Rhea" id="RHEA:70349"/>
    </physiologicalReaction>
</comment>
<evidence type="ECO:0000313" key="19">
    <source>
        <dbReference type="Proteomes" id="UP000001519"/>
    </source>
</evidence>
<reference evidence="18 19" key="2">
    <citation type="journal article" date="2012" name="Nature">
        <title>Insights into hominid evolution from the gorilla genome sequence.</title>
        <authorList>
            <person name="Scally A."/>
            <person name="Dutheil J.Y."/>
            <person name="Hillier L.W."/>
            <person name="Jordan G.E."/>
            <person name="Goodhead I."/>
            <person name="Herrero J."/>
            <person name="Hobolth A."/>
            <person name="Lappalainen T."/>
            <person name="Mailund T."/>
            <person name="Marques-Bonet T."/>
            <person name="McCarthy S."/>
            <person name="Montgomery S.H."/>
            <person name="Schwalie P.C."/>
            <person name="Tang Y.A."/>
            <person name="Ward M.C."/>
            <person name="Xue Y."/>
            <person name="Yngvadottir B."/>
            <person name="Alkan C."/>
            <person name="Andersen L.N."/>
            <person name="Ayub Q."/>
            <person name="Ball E.V."/>
            <person name="Beal K."/>
            <person name="Bradley B.J."/>
            <person name="Chen Y."/>
            <person name="Clee C.M."/>
            <person name="Fitzgerald S."/>
            <person name="Graves T.A."/>
            <person name="Gu Y."/>
            <person name="Heath P."/>
            <person name="Heger A."/>
            <person name="Karakoc E."/>
            <person name="Kolb-Kokocinski A."/>
            <person name="Laird G.K."/>
            <person name="Lunter G."/>
            <person name="Meader S."/>
            <person name="Mort M."/>
            <person name="Mullikin J.C."/>
            <person name="Munch K."/>
            <person name="O'Connor T.D."/>
            <person name="Phillips A.D."/>
            <person name="Prado-Martinez J."/>
            <person name="Rogers A.S."/>
            <person name="Sajjadian S."/>
            <person name="Schmidt D."/>
            <person name="Shaw K."/>
            <person name="Simpson J.T."/>
            <person name="Stenson P.D."/>
            <person name="Turner D.J."/>
            <person name="Vigilant L."/>
            <person name="Vilella A.J."/>
            <person name="Whitener W."/>
            <person name="Zhu B."/>
            <person name="Cooper D.N."/>
            <person name="de Jong P."/>
            <person name="Dermitzakis E.T."/>
            <person name="Eichler E.E."/>
            <person name="Flicek P."/>
            <person name="Goldman N."/>
            <person name="Mundy N.I."/>
            <person name="Ning Z."/>
            <person name="Odom D.T."/>
            <person name="Ponting C.P."/>
            <person name="Quail M.A."/>
            <person name="Ryder O.A."/>
            <person name="Searle S.M."/>
            <person name="Warren W.C."/>
            <person name="Wilson R.K."/>
            <person name="Schierup M.H."/>
            <person name="Rogers J."/>
            <person name="Tyler-Smith C."/>
            <person name="Durbin R."/>
        </authorList>
    </citation>
    <scope>NUCLEOTIDE SEQUENCE [LARGE SCALE GENOMIC DNA]</scope>
</reference>
<evidence type="ECO:0000313" key="18">
    <source>
        <dbReference type="Ensembl" id="ENSGGOP00000031978.1"/>
    </source>
</evidence>
<evidence type="ECO:0000256" key="6">
    <source>
        <dbReference type="ARBA" id="ARBA00022643"/>
    </source>
</evidence>
<evidence type="ECO:0000256" key="15">
    <source>
        <dbReference type="SAM" id="MobiDB-lite"/>
    </source>
</evidence>
<protein>
    <recommendedName>
        <fullName evidence="4">Iodotyrosine deiodinase 1</fullName>
        <ecNumber evidence="3">1.21.1.1</ecNumber>
    </recommendedName>
    <alternativeName>
        <fullName evidence="9">Iodotyrosine dehalogenase 1</fullName>
    </alternativeName>
</protein>
<accession>A0A2I2YAN4</accession>
<comment type="similarity">
    <text evidence="2">Belongs to the nitroreductase family.</text>
</comment>
<dbReference type="GeneTree" id="ENSGT00390000004348"/>
<evidence type="ECO:0000256" key="4">
    <source>
        <dbReference type="ARBA" id="ARBA00020916"/>
    </source>
</evidence>
<reference evidence="18" key="3">
    <citation type="submission" date="2025-08" db="UniProtKB">
        <authorList>
            <consortium name="Ensembl"/>
        </authorList>
    </citation>
    <scope>IDENTIFICATION</scope>
</reference>
<dbReference type="KEGG" id="ggo:101134826"/>
<keyword evidence="16" id="KW-0812">Transmembrane</keyword>
<dbReference type="PANTHER" id="PTHR23026">
    <property type="entry name" value="NADPH NITROREDUCTASE"/>
    <property type="match status" value="1"/>
</dbReference>
<evidence type="ECO:0000256" key="8">
    <source>
        <dbReference type="ARBA" id="ARBA00023002"/>
    </source>
</evidence>
<evidence type="ECO:0000256" key="16">
    <source>
        <dbReference type="SAM" id="Phobius"/>
    </source>
</evidence>
<evidence type="ECO:0000256" key="10">
    <source>
        <dbReference type="ARBA" id="ARBA00033619"/>
    </source>
</evidence>
<dbReference type="SUPFAM" id="SSF55469">
    <property type="entry name" value="FMN-dependent nitroreductase-like"/>
    <property type="match status" value="1"/>
</dbReference>
<evidence type="ECO:0000256" key="11">
    <source>
        <dbReference type="ARBA" id="ARBA00033666"/>
    </source>
</evidence>
<feature type="transmembrane region" description="Helical" evidence="16">
    <location>
        <begin position="6"/>
        <end position="23"/>
    </location>
</feature>
<sequence>MYFLTPILVAILCILVVWIFKNADRSMEKKKGEPRTRAEARPWVDEDLKDSSDLHQAEEDADEWQESEENVEHIPFSHTHYPEKEMVKRSQEFYELLNKRRSVRFISNEQVPKEVIDNVIRTAGTAPSGAHTEPWTFVVVKDPDVKHKIRKIIEEEEEINYMKRMGHRWVTDLKKLRTNWIKEYLDTAPILILIFKQVHGFAANGKKKVHYYNEISVSIACGILLAALQNAGLVTVTTTPLNCGPRLRVLLGRPAHEKLLMLLPVGYPSKEAMVPDLKRKPLDQIMVTV</sequence>
<feature type="region of interest" description="Disordered" evidence="15">
    <location>
        <begin position="29"/>
        <end position="69"/>
    </location>
</feature>
<dbReference type="Proteomes" id="UP000001519">
    <property type="component" value="Chromosome 6"/>
</dbReference>
<feature type="domain" description="Nitroreductase" evidence="17">
    <location>
        <begin position="98"/>
        <end position="267"/>
    </location>
</feature>
<dbReference type="InterPro" id="IPR000415">
    <property type="entry name" value="Nitroreductase-like"/>
</dbReference>
<feature type="compositionally biased region" description="Acidic residues" evidence="15">
    <location>
        <begin position="59"/>
        <end position="69"/>
    </location>
</feature>
<dbReference type="CTD" id="389434"/>
<keyword evidence="5" id="KW-0285">Flavoprotein</keyword>
<evidence type="ECO:0000256" key="5">
    <source>
        <dbReference type="ARBA" id="ARBA00022630"/>
    </source>
</evidence>
<dbReference type="Pfam" id="PF00881">
    <property type="entry name" value="Nitroreductase"/>
    <property type="match status" value="1"/>
</dbReference>
<dbReference type="InterPro" id="IPR029479">
    <property type="entry name" value="Nitroreductase"/>
</dbReference>
<dbReference type="GO" id="GO:0010181">
    <property type="term" value="F:FMN binding"/>
    <property type="evidence" value="ECO:0007669"/>
    <property type="project" value="UniProtKB-ARBA"/>
</dbReference>
<dbReference type="InterPro" id="IPR050627">
    <property type="entry name" value="Nitroreductase/BluB"/>
</dbReference>
<proteinExistence type="inferred from homology"/>
<comment type="function">
    <text evidence="12">Catalyzes the dehalogenation of halotyrosines such as 3-bromo-L-tyrosine, 3-chloro-L-tyrosine, 3-iodo-L-tyrosine and 3,5-diiodo-L-tyrosine. During thyroid hormone biosynthesis, facilitates iodide salvage by catalysing the oxidative NADPH-dependent deiodination of the halogenated by-products of thyroid hormone production, monoiodotyrosine (L-MIT) and diiodotyrosine (L-DIT). The scavanged iodide can then reenter the hormone-producing pathways. Acts more efficiently on 3-iodo-L-tyrosine than 3,5-diiodo-L-tyrosine.</text>
</comment>
<evidence type="ECO:0000256" key="12">
    <source>
        <dbReference type="ARBA" id="ARBA00045794"/>
    </source>
</evidence>
<evidence type="ECO:0000256" key="3">
    <source>
        <dbReference type="ARBA" id="ARBA00012348"/>
    </source>
</evidence>
<dbReference type="OMA" id="GANHQPW"/>
<dbReference type="GO" id="GO:0042403">
    <property type="term" value="P:thyroid hormone metabolic process"/>
    <property type="evidence" value="ECO:0000318"/>
    <property type="project" value="GO_Central"/>
</dbReference>
<feature type="compositionally biased region" description="Basic and acidic residues" evidence="15">
    <location>
        <begin position="29"/>
        <end position="58"/>
    </location>
</feature>
<evidence type="ECO:0000256" key="7">
    <source>
        <dbReference type="ARBA" id="ARBA00022857"/>
    </source>
</evidence>
<evidence type="ECO:0000256" key="9">
    <source>
        <dbReference type="ARBA" id="ARBA00030421"/>
    </source>
</evidence>
<keyword evidence="8" id="KW-0560">Oxidoreductase</keyword>
<dbReference type="Ensembl" id="ENSGGOT00000060316.1">
    <property type="protein sequence ID" value="ENSGGOP00000031978.1"/>
    <property type="gene ID" value="ENSGGOG00000036276.1"/>
</dbReference>
<gene>
    <name evidence="18" type="primary">IYD</name>
</gene>
<evidence type="ECO:0000259" key="17">
    <source>
        <dbReference type="Pfam" id="PF00881"/>
    </source>
</evidence>
<reference evidence="19" key="1">
    <citation type="submission" date="2011-05" db="EMBL/GenBank/DDBJ databases">
        <title>Insights into the evolution of the great apes provided by the gorilla genome.</title>
        <authorList>
            <person name="Scally A."/>
        </authorList>
    </citation>
    <scope>NUCLEOTIDE SEQUENCE [LARGE SCALE GENOMIC DNA]</scope>
</reference>
<reference evidence="18" key="4">
    <citation type="submission" date="2025-09" db="UniProtKB">
        <authorList>
            <consortium name="Ensembl"/>
        </authorList>
    </citation>
    <scope>IDENTIFICATION</scope>
</reference>
<name>A0A2I2YAN4_GORGO</name>
<keyword evidence="19" id="KW-1185">Reference proteome</keyword>
<comment type="catalytic activity">
    <reaction evidence="10">
        <text>iodide + L-tyrosine + NADP(+) = 3-iodo-L-tyrosine + NADPH</text>
        <dbReference type="Rhea" id="RHEA:27453"/>
        <dbReference type="ChEBI" id="CHEBI:16382"/>
        <dbReference type="ChEBI" id="CHEBI:57783"/>
        <dbReference type="ChEBI" id="CHEBI:58315"/>
        <dbReference type="ChEBI" id="CHEBI:58349"/>
        <dbReference type="ChEBI" id="CHEBI:59898"/>
    </reaction>
    <physiologicalReaction direction="right-to-left" evidence="10">
        <dbReference type="Rhea" id="RHEA:27455"/>
    </physiologicalReaction>
</comment>
<evidence type="ECO:0000256" key="13">
    <source>
        <dbReference type="ARBA" id="ARBA00047519"/>
    </source>
</evidence>
<dbReference type="GO" id="GO:0006570">
    <property type="term" value="P:tyrosine metabolic process"/>
    <property type="evidence" value="ECO:0000318"/>
    <property type="project" value="GO_Central"/>
</dbReference>
<comment type="cofactor">
    <cofactor evidence="1">
        <name>FMN</name>
        <dbReference type="ChEBI" id="CHEBI:58210"/>
    </cofactor>
</comment>
<keyword evidence="7" id="KW-0521">NADP</keyword>
<dbReference type="AlphaFoldDB" id="A0A2I2YAN4"/>
<dbReference type="GeneID" id="101134826"/>
<dbReference type="EC" id="1.21.1.1" evidence="3"/>
<dbReference type="GO" id="GO:0140616">
    <property type="term" value="F:iodotyrosine deiodinase activity"/>
    <property type="evidence" value="ECO:0007669"/>
    <property type="project" value="UniProtKB-EC"/>
</dbReference>
<comment type="catalytic activity">
    <reaction evidence="14">
        <text>L-tyrosine + chloride + NADP(+) = 3-chloro-L-tyrosine + NADPH</text>
        <dbReference type="Rhea" id="RHEA:70343"/>
        <dbReference type="ChEBI" id="CHEBI:17996"/>
        <dbReference type="ChEBI" id="CHEBI:57783"/>
        <dbReference type="ChEBI" id="CHEBI:58315"/>
        <dbReference type="ChEBI" id="CHEBI:58349"/>
        <dbReference type="ChEBI" id="CHEBI:189422"/>
    </reaction>
    <physiologicalReaction direction="right-to-left" evidence="14">
        <dbReference type="Rhea" id="RHEA:70345"/>
    </physiologicalReaction>
</comment>
<dbReference type="GO" id="GO:0016491">
    <property type="term" value="F:oxidoreductase activity"/>
    <property type="evidence" value="ECO:0000318"/>
    <property type="project" value="GO_Central"/>
</dbReference>